<feature type="region of interest" description="Disordered" evidence="4">
    <location>
        <begin position="263"/>
        <end position="300"/>
    </location>
</feature>
<dbReference type="InParanoid" id="A0A2J7RDM5"/>
<dbReference type="AlphaFoldDB" id="A0A2J7RDM5"/>
<dbReference type="InterPro" id="IPR050848">
    <property type="entry name" value="Homeobox_TF"/>
</dbReference>
<proteinExistence type="predicted"/>
<name>A0A2J7RDM5_9NEOP</name>
<evidence type="ECO:0000256" key="2">
    <source>
        <dbReference type="PROSITE-ProRule" id="PRU00108"/>
    </source>
</evidence>
<dbReference type="CDD" id="cd00086">
    <property type="entry name" value="homeodomain"/>
    <property type="match status" value="1"/>
</dbReference>
<dbReference type="PROSITE" id="PS50071">
    <property type="entry name" value="HOMEOBOX_2"/>
    <property type="match status" value="1"/>
</dbReference>
<dbReference type="SUPFAM" id="SSF46689">
    <property type="entry name" value="Homeodomain-like"/>
    <property type="match status" value="2"/>
</dbReference>
<dbReference type="Gene3D" id="1.10.10.60">
    <property type="entry name" value="Homeodomain-like"/>
    <property type="match status" value="1"/>
</dbReference>
<evidence type="ECO:0000313" key="6">
    <source>
        <dbReference type="EMBL" id="PNF38935.1"/>
    </source>
</evidence>
<keyword evidence="7" id="KW-1185">Reference proteome</keyword>
<dbReference type="InterPro" id="IPR009057">
    <property type="entry name" value="Homeodomain-like_sf"/>
</dbReference>
<keyword evidence="2 3" id="KW-0238">DNA-binding</keyword>
<evidence type="ECO:0000256" key="3">
    <source>
        <dbReference type="RuleBase" id="RU000682"/>
    </source>
</evidence>
<evidence type="ECO:0000313" key="7">
    <source>
        <dbReference type="Proteomes" id="UP000235965"/>
    </source>
</evidence>
<evidence type="ECO:0000259" key="5">
    <source>
        <dbReference type="PROSITE" id="PS50071"/>
    </source>
</evidence>
<comment type="subcellular location">
    <subcellularLocation>
        <location evidence="1 2 3">Nucleus</location>
    </subcellularLocation>
</comment>
<protein>
    <submittedName>
        <fullName evidence="6">Brain-specific homeobox protein-like protein</fullName>
    </submittedName>
</protein>
<evidence type="ECO:0000256" key="4">
    <source>
        <dbReference type="SAM" id="MobiDB-lite"/>
    </source>
</evidence>
<dbReference type="GO" id="GO:0005634">
    <property type="term" value="C:nucleus"/>
    <property type="evidence" value="ECO:0007669"/>
    <property type="project" value="UniProtKB-SubCell"/>
</dbReference>
<feature type="DNA-binding region" description="Homeobox" evidence="2">
    <location>
        <begin position="64"/>
        <end position="182"/>
    </location>
</feature>
<dbReference type="STRING" id="105785.A0A2J7RDM5"/>
<keyword evidence="2 3" id="KW-0371">Homeobox</keyword>
<dbReference type="Pfam" id="PF00046">
    <property type="entry name" value="Homeodomain"/>
    <property type="match status" value="1"/>
</dbReference>
<dbReference type="GO" id="GO:0003677">
    <property type="term" value="F:DNA binding"/>
    <property type="evidence" value="ECO:0007669"/>
    <property type="project" value="UniProtKB-UniRule"/>
</dbReference>
<dbReference type="PANTHER" id="PTHR24333">
    <property type="entry name" value="HOMEO BOX HB9 LIKE A-RELATED"/>
    <property type="match status" value="1"/>
</dbReference>
<feature type="domain" description="Homeobox" evidence="5">
    <location>
        <begin position="62"/>
        <end position="181"/>
    </location>
</feature>
<dbReference type="EMBL" id="NEVH01005288">
    <property type="protein sequence ID" value="PNF38935.1"/>
    <property type="molecule type" value="Genomic_DNA"/>
</dbReference>
<keyword evidence="2 3" id="KW-0539">Nucleus</keyword>
<dbReference type="OrthoDB" id="6159439at2759"/>
<reference evidence="6 7" key="1">
    <citation type="submission" date="2017-12" db="EMBL/GenBank/DDBJ databases">
        <title>Hemimetabolous genomes reveal molecular basis of termite eusociality.</title>
        <authorList>
            <person name="Harrison M.C."/>
            <person name="Jongepier E."/>
            <person name="Robertson H.M."/>
            <person name="Arning N."/>
            <person name="Bitard-Feildel T."/>
            <person name="Chao H."/>
            <person name="Childers C.P."/>
            <person name="Dinh H."/>
            <person name="Doddapaneni H."/>
            <person name="Dugan S."/>
            <person name="Gowin J."/>
            <person name="Greiner C."/>
            <person name="Han Y."/>
            <person name="Hu H."/>
            <person name="Hughes D.S.T."/>
            <person name="Huylmans A.-K."/>
            <person name="Kemena C."/>
            <person name="Kremer L.P.M."/>
            <person name="Lee S.L."/>
            <person name="Lopez-Ezquerra A."/>
            <person name="Mallet L."/>
            <person name="Monroy-Kuhn J.M."/>
            <person name="Moser A."/>
            <person name="Murali S.C."/>
            <person name="Muzny D.M."/>
            <person name="Otani S."/>
            <person name="Piulachs M.-D."/>
            <person name="Poelchau M."/>
            <person name="Qu J."/>
            <person name="Schaub F."/>
            <person name="Wada-Katsumata A."/>
            <person name="Worley K.C."/>
            <person name="Xie Q."/>
            <person name="Ylla G."/>
            <person name="Poulsen M."/>
            <person name="Gibbs R.A."/>
            <person name="Schal C."/>
            <person name="Richards S."/>
            <person name="Belles X."/>
            <person name="Korb J."/>
            <person name="Bornberg-Bauer E."/>
        </authorList>
    </citation>
    <scope>NUCLEOTIDE SEQUENCE [LARGE SCALE GENOMIC DNA]</scope>
    <source>
        <tissue evidence="6">Whole body</tissue>
    </source>
</reference>
<evidence type="ECO:0000256" key="1">
    <source>
        <dbReference type="ARBA" id="ARBA00004123"/>
    </source>
</evidence>
<comment type="caution">
    <text evidence="6">The sequence shown here is derived from an EMBL/GenBank/DDBJ whole genome shotgun (WGS) entry which is preliminary data.</text>
</comment>
<accession>A0A2J7RDM5</accession>
<dbReference type="PANTHER" id="PTHR24333:SF8">
    <property type="entry name" value="HOMEOBOX PROTEIN CEH-62"/>
    <property type="match status" value="1"/>
</dbReference>
<organism evidence="6 7">
    <name type="scientific">Cryptotermes secundus</name>
    <dbReference type="NCBI Taxonomy" id="105785"/>
    <lineage>
        <taxon>Eukaryota</taxon>
        <taxon>Metazoa</taxon>
        <taxon>Ecdysozoa</taxon>
        <taxon>Arthropoda</taxon>
        <taxon>Hexapoda</taxon>
        <taxon>Insecta</taxon>
        <taxon>Pterygota</taxon>
        <taxon>Neoptera</taxon>
        <taxon>Polyneoptera</taxon>
        <taxon>Dictyoptera</taxon>
        <taxon>Blattodea</taxon>
        <taxon>Blattoidea</taxon>
        <taxon>Termitoidae</taxon>
        <taxon>Kalotermitidae</taxon>
        <taxon>Cryptotermitinae</taxon>
        <taxon>Cryptotermes</taxon>
    </lineage>
</organism>
<dbReference type="SMART" id="SM00389">
    <property type="entry name" value="HOX"/>
    <property type="match status" value="1"/>
</dbReference>
<dbReference type="Proteomes" id="UP000235965">
    <property type="component" value="Unassembled WGS sequence"/>
</dbReference>
<gene>
    <name evidence="6" type="primary">BSX</name>
    <name evidence="6" type="ORF">B7P43_G07453</name>
</gene>
<dbReference type="InterPro" id="IPR001356">
    <property type="entry name" value="HD"/>
</dbReference>
<sequence>MGPALSRGSSVLSNGYYMLHAAYLHPAAHPYLHKAEPFFQTPGLGFGGLFAGDAGDMGAKHCRRRKARTVFSDHQLMGLEKRFESQRYLSTPERVELANALKLSETQAYSGVDVWIHIFLASELFGGEWSASFPGRFTPGERVPGTQWIGSCVGSESVWTTWKTKNVKTWFQNRRMKHKKQLRKLNEDAKYSNAERATSATRRNKLPVANITTLALNFDLIKLNSTEVHQDGAIDSEMTACTWRVAKLILAPLCVAGGPVDFSSRPTSSSQLGGKVTHSESEEDEIDIVGEQHSAQPTLV</sequence>